<evidence type="ECO:0008006" key="9">
    <source>
        <dbReference type="Google" id="ProtNLM"/>
    </source>
</evidence>
<dbReference type="RefSeq" id="XP_007315783.1">
    <property type="nucleotide sequence ID" value="XM_007315721.1"/>
</dbReference>
<dbReference type="PANTHER" id="PTHR13144:SF0">
    <property type="entry name" value="PROTEIN TEX261"/>
    <property type="match status" value="1"/>
</dbReference>
<feature type="transmembrane region" description="Helical" evidence="7">
    <location>
        <begin position="43"/>
        <end position="62"/>
    </location>
</feature>
<evidence type="ECO:0000313" key="8">
    <source>
        <dbReference type="EMBL" id="EGO27692.1"/>
    </source>
</evidence>
<evidence type="ECO:0000256" key="2">
    <source>
        <dbReference type="ARBA" id="ARBA00008096"/>
    </source>
</evidence>
<comment type="similarity">
    <text evidence="2">Belongs to the SVP26 family.</text>
</comment>
<dbReference type="GO" id="GO:0000139">
    <property type="term" value="C:Golgi membrane"/>
    <property type="evidence" value="ECO:0007669"/>
    <property type="project" value="TreeGrafter"/>
</dbReference>
<organism>
    <name type="scientific">Serpula lacrymans var. lacrymans (strain S7.9)</name>
    <name type="common">Dry rot fungus</name>
    <dbReference type="NCBI Taxonomy" id="578457"/>
    <lineage>
        <taxon>Eukaryota</taxon>
        <taxon>Fungi</taxon>
        <taxon>Dikarya</taxon>
        <taxon>Basidiomycota</taxon>
        <taxon>Agaricomycotina</taxon>
        <taxon>Agaricomycetes</taxon>
        <taxon>Agaricomycetidae</taxon>
        <taxon>Boletales</taxon>
        <taxon>Coniophorineae</taxon>
        <taxon>Serpulaceae</taxon>
        <taxon>Serpula</taxon>
    </lineage>
</organism>
<dbReference type="HOGENOM" id="CLU_058268_1_0_1"/>
<evidence type="ECO:0000256" key="7">
    <source>
        <dbReference type="SAM" id="Phobius"/>
    </source>
</evidence>
<feature type="compositionally biased region" description="Polar residues" evidence="6">
    <location>
        <begin position="228"/>
        <end position="275"/>
    </location>
</feature>
<evidence type="ECO:0000256" key="6">
    <source>
        <dbReference type="SAM" id="MobiDB-lite"/>
    </source>
</evidence>
<dbReference type="Proteomes" id="UP000008064">
    <property type="component" value="Unassembled WGS sequence"/>
</dbReference>
<dbReference type="GO" id="GO:0005789">
    <property type="term" value="C:endoplasmic reticulum membrane"/>
    <property type="evidence" value="ECO:0007669"/>
    <property type="project" value="TreeGrafter"/>
</dbReference>
<protein>
    <recommendedName>
        <fullName evidence="9">DUF396-domain-containing protein</fullName>
    </recommendedName>
</protein>
<feature type="transmembrane region" description="Helical" evidence="7">
    <location>
        <begin position="137"/>
        <end position="161"/>
    </location>
</feature>
<dbReference type="GO" id="GO:0006888">
    <property type="term" value="P:endoplasmic reticulum to Golgi vesicle-mediated transport"/>
    <property type="evidence" value="ECO:0007669"/>
    <property type="project" value="InterPro"/>
</dbReference>
<dbReference type="GO" id="GO:0030134">
    <property type="term" value="C:COPII-coated ER to Golgi transport vesicle"/>
    <property type="evidence" value="ECO:0007669"/>
    <property type="project" value="TreeGrafter"/>
</dbReference>
<dbReference type="InterPro" id="IPR007277">
    <property type="entry name" value="Svp26/Tex261"/>
</dbReference>
<keyword evidence="5 7" id="KW-0472">Membrane</keyword>
<name>F8NPK1_SERL9</name>
<evidence type="ECO:0000256" key="1">
    <source>
        <dbReference type="ARBA" id="ARBA00004141"/>
    </source>
</evidence>
<keyword evidence="3 7" id="KW-0812">Transmembrane</keyword>
<evidence type="ECO:0000256" key="3">
    <source>
        <dbReference type="ARBA" id="ARBA00022692"/>
    </source>
</evidence>
<evidence type="ECO:0000256" key="4">
    <source>
        <dbReference type="ARBA" id="ARBA00022989"/>
    </source>
</evidence>
<dbReference type="EMBL" id="GL945431">
    <property type="protein sequence ID" value="EGO27692.1"/>
    <property type="molecule type" value="Genomic_DNA"/>
</dbReference>
<feature type="transmembrane region" description="Helical" evidence="7">
    <location>
        <begin position="90"/>
        <end position="116"/>
    </location>
</feature>
<evidence type="ECO:0000256" key="5">
    <source>
        <dbReference type="ARBA" id="ARBA00023136"/>
    </source>
</evidence>
<dbReference type="OrthoDB" id="28257at2759"/>
<sequence length="320" mass="35296">MSLLHYLSYAAILSAFAFMTLSLASGLLYISELIEEHSRLAKVVGQRGIYAIMLLHFILYFSESLPLPQTMFSVLCHVAYLQNFSSTWPLISLTSLSFVLSCILAISDHFVWFFHFARITQEARHSSHKYRGPTEHISLAFSDIATFFAICVWLAPLFLFLSLSANDNALPTSSGMPSTPTSLRPTAPPSHSSLFKSLFSILPVGYISNLRLKSMRKDTSEGIIAPHSPNTQRRASSPMPSSPNPVQSTMYGNIRSRTPPRSATIPQDLDTSYLSPENFRLGSPPKRSSGPRVIRRATGDVIGLGTRRVASSALRASPDI</sequence>
<feature type="transmembrane region" description="Helical" evidence="7">
    <location>
        <begin position="6"/>
        <end position="31"/>
    </location>
</feature>
<proteinExistence type="inferred from homology"/>
<dbReference type="GeneID" id="18818246"/>
<keyword evidence="4 7" id="KW-1133">Transmembrane helix</keyword>
<dbReference type="Pfam" id="PF04148">
    <property type="entry name" value="Erv26"/>
    <property type="match status" value="1"/>
</dbReference>
<accession>F8NPK1</accession>
<feature type="region of interest" description="Disordered" evidence="6">
    <location>
        <begin position="221"/>
        <end position="294"/>
    </location>
</feature>
<reference evidence="8" key="1">
    <citation type="submission" date="2011-04" db="EMBL/GenBank/DDBJ databases">
        <title>Evolution of plant cell wall degrading machinery underlies the functional diversity of forest fungi.</title>
        <authorList>
            <consortium name="US DOE Joint Genome Institute (JGI-PGF)"/>
            <person name="Eastwood D.C."/>
            <person name="Floudas D."/>
            <person name="Binder M."/>
            <person name="Majcherczyk A."/>
            <person name="Schneider P."/>
            <person name="Aerts A."/>
            <person name="Asiegbu F.O."/>
            <person name="Baker S.E."/>
            <person name="Barry K."/>
            <person name="Bendiksby M."/>
            <person name="Blumentritt M."/>
            <person name="Coutinho P.M."/>
            <person name="Cullen D."/>
            <person name="Cullen D."/>
            <person name="Gathman A."/>
            <person name="Goodell B."/>
            <person name="Henrissat B."/>
            <person name="Ihrmark K."/>
            <person name="Kauserud H."/>
            <person name="Kohler A."/>
            <person name="LaButti K."/>
            <person name="Lapidus A."/>
            <person name="Lavin J.L."/>
            <person name="Lee Y.-H."/>
            <person name="Lindquist E."/>
            <person name="Lilly W."/>
            <person name="Lucas S."/>
            <person name="Morin E."/>
            <person name="Murat C."/>
            <person name="Oguiza J.A."/>
            <person name="Park J."/>
            <person name="Pisabarro A.G."/>
            <person name="Riley R."/>
            <person name="Rosling A."/>
            <person name="Salamov A."/>
            <person name="Schmidt O."/>
            <person name="Schmutz J."/>
            <person name="Skrede I."/>
            <person name="Stenlid J."/>
            <person name="Wiebenga A."/>
            <person name="Xie X."/>
            <person name="Kues U."/>
            <person name="Hibbett D.S."/>
            <person name="Hoffmeister D."/>
            <person name="Hogberg N."/>
            <person name="Martin F."/>
            <person name="Grigoriev I.V."/>
            <person name="Watkinson S.C."/>
        </authorList>
    </citation>
    <scope>NUCLEOTIDE SEQUENCE</scope>
    <source>
        <strain evidence="8">S7.9</strain>
    </source>
</reference>
<dbReference type="PANTHER" id="PTHR13144">
    <property type="entry name" value="TEX261 PROTEIN"/>
    <property type="match status" value="1"/>
</dbReference>
<comment type="subcellular location">
    <subcellularLocation>
        <location evidence="1">Membrane</location>
        <topology evidence="1">Multi-pass membrane protein</topology>
    </subcellularLocation>
</comment>
<dbReference type="GO" id="GO:0097020">
    <property type="term" value="F:COPII receptor activity"/>
    <property type="evidence" value="ECO:0007669"/>
    <property type="project" value="InterPro"/>
</dbReference>
<dbReference type="AlphaFoldDB" id="F8NPK1"/>
<gene>
    <name evidence="8" type="ORF">SERLADRAFT_461593</name>
</gene>
<dbReference type="KEGG" id="sla:SERLADRAFT_461593"/>